<keyword evidence="1" id="KW-1133">Transmembrane helix</keyword>
<dbReference type="InterPro" id="IPR036259">
    <property type="entry name" value="MFS_trans_sf"/>
</dbReference>
<dbReference type="EMBL" id="CP099582">
    <property type="protein sequence ID" value="USS40361.1"/>
    <property type="molecule type" value="Genomic_DNA"/>
</dbReference>
<dbReference type="KEGG" id="tagg:NF865_08575"/>
<keyword evidence="3" id="KW-1185">Reference proteome</keyword>
<reference evidence="2" key="1">
    <citation type="journal article" date="1998" name="Int. J. Syst. Bacteriol. 48 Pt">
        <title>Thermococcus guaymasensis sp. nov. and Thermococcus aggregans sp. nov., two novel thermophilic archaea isolated from the Guaymas Basin hydrothermal vent site.</title>
        <authorList>
            <person name="Canganella F."/>
            <person name="Jones W.J."/>
            <person name="Gambacorta A."/>
            <person name="Antranikian G."/>
        </authorList>
    </citation>
    <scope>NUCLEOTIDE SEQUENCE</scope>
    <source>
        <strain evidence="2">TY</strain>
    </source>
</reference>
<evidence type="ECO:0000313" key="2">
    <source>
        <dbReference type="EMBL" id="USS40361.1"/>
    </source>
</evidence>
<proteinExistence type="predicted"/>
<feature type="transmembrane region" description="Helical" evidence="1">
    <location>
        <begin position="167"/>
        <end position="184"/>
    </location>
</feature>
<feature type="transmembrane region" description="Helical" evidence="1">
    <location>
        <begin position="43"/>
        <end position="65"/>
    </location>
</feature>
<feature type="transmembrane region" description="Helical" evidence="1">
    <location>
        <begin position="97"/>
        <end position="120"/>
    </location>
</feature>
<feature type="transmembrane region" description="Helical" evidence="1">
    <location>
        <begin position="141"/>
        <end position="161"/>
    </location>
</feature>
<reference evidence="2" key="2">
    <citation type="submission" date="2022-06" db="EMBL/GenBank/DDBJ databases">
        <authorList>
            <person name="Park Y.-J."/>
        </authorList>
    </citation>
    <scope>NUCLEOTIDE SEQUENCE</scope>
    <source>
        <strain evidence="2">TY</strain>
    </source>
</reference>
<dbReference type="InterPro" id="IPR011701">
    <property type="entry name" value="MFS"/>
</dbReference>
<evidence type="ECO:0000313" key="3">
    <source>
        <dbReference type="Proteomes" id="UP001055732"/>
    </source>
</evidence>
<gene>
    <name evidence="2" type="ORF">NF865_08575</name>
</gene>
<feature type="transmembrane region" description="Helical" evidence="1">
    <location>
        <begin position="215"/>
        <end position="238"/>
    </location>
</feature>
<organism evidence="2 3">
    <name type="scientific">Thermococcus aggregans</name>
    <dbReference type="NCBI Taxonomy" id="110163"/>
    <lineage>
        <taxon>Archaea</taxon>
        <taxon>Methanobacteriati</taxon>
        <taxon>Methanobacteriota</taxon>
        <taxon>Thermococci</taxon>
        <taxon>Thermococcales</taxon>
        <taxon>Thermococcaceae</taxon>
        <taxon>Thermococcus</taxon>
    </lineage>
</organism>
<sequence>MKSRDGTMDYVNRFYISSLLHIAFYSGFYQIYLQSLGLSKAQIGLLIGLSLILVALLEVPTGVVADKVSKKASVLISKALTIPNVLVLYLAHSFPEVLLATLFGALSLAFLTGAETGWVYELLSRSGRAGEYPKVYGRLRSFEMLGGFAGTIAGGFLAGFLGMRATILLTVPFIVASFLVLATIPGDTAKSGLSYGLHLWESLKFIRKSPEVMRLLLYANVIGLPVTAFTAFMQLYFYGFLASVMAVSAISALHTAINSASWFFDAGRYREVLYRYAWIILSFVLLLAGLNEWFGFVALTLGTFTFAQAFKEWQGRFQATVPDEKRATLGSLYSLIAAVTNGVLNTLLGHLFDLVGIMRGLVAAALFFLGVGFLFSIADRKHD</sequence>
<feature type="transmembrane region" description="Helical" evidence="1">
    <location>
        <begin position="72"/>
        <end position="91"/>
    </location>
</feature>
<keyword evidence="1" id="KW-0812">Transmembrane</keyword>
<feature type="transmembrane region" description="Helical" evidence="1">
    <location>
        <begin position="360"/>
        <end position="378"/>
    </location>
</feature>
<protein>
    <submittedName>
        <fullName evidence="2">MFS transporter</fullName>
    </submittedName>
</protein>
<dbReference type="RefSeq" id="WP_253304317.1">
    <property type="nucleotide sequence ID" value="NZ_CP099582.1"/>
</dbReference>
<dbReference type="GO" id="GO:0022857">
    <property type="term" value="F:transmembrane transporter activity"/>
    <property type="evidence" value="ECO:0007669"/>
    <property type="project" value="InterPro"/>
</dbReference>
<feature type="transmembrane region" description="Helical" evidence="1">
    <location>
        <begin position="12"/>
        <end position="31"/>
    </location>
</feature>
<feature type="transmembrane region" description="Helical" evidence="1">
    <location>
        <begin position="244"/>
        <end position="264"/>
    </location>
</feature>
<evidence type="ECO:0000256" key="1">
    <source>
        <dbReference type="SAM" id="Phobius"/>
    </source>
</evidence>
<dbReference type="Proteomes" id="UP001055732">
    <property type="component" value="Chromosome"/>
</dbReference>
<dbReference type="AlphaFoldDB" id="A0A9E7SNH9"/>
<dbReference type="PANTHER" id="PTHR23530:SF1">
    <property type="entry name" value="PERMEASE, MAJOR FACILITATOR SUPERFAMILY-RELATED"/>
    <property type="match status" value="1"/>
</dbReference>
<feature type="transmembrane region" description="Helical" evidence="1">
    <location>
        <begin position="276"/>
        <end position="307"/>
    </location>
</feature>
<name>A0A9E7SNH9_THEAG</name>
<dbReference type="InterPro" id="IPR053160">
    <property type="entry name" value="MFS_DHA3_Transporter"/>
</dbReference>
<dbReference type="Pfam" id="PF07690">
    <property type="entry name" value="MFS_1"/>
    <property type="match status" value="1"/>
</dbReference>
<dbReference type="Gene3D" id="1.20.1250.20">
    <property type="entry name" value="MFS general substrate transporter like domains"/>
    <property type="match status" value="1"/>
</dbReference>
<dbReference type="SUPFAM" id="SSF103473">
    <property type="entry name" value="MFS general substrate transporter"/>
    <property type="match status" value="1"/>
</dbReference>
<keyword evidence="1" id="KW-0472">Membrane</keyword>
<accession>A0A9E7SNH9</accession>
<dbReference type="PANTHER" id="PTHR23530">
    <property type="entry name" value="TRANSPORT PROTEIN-RELATED"/>
    <property type="match status" value="1"/>
</dbReference>